<evidence type="ECO:0000313" key="3">
    <source>
        <dbReference type="Proteomes" id="UP000712281"/>
    </source>
</evidence>
<organism evidence="2 3">
    <name type="scientific">Brassica cretica</name>
    <name type="common">Mustard</name>
    <dbReference type="NCBI Taxonomy" id="69181"/>
    <lineage>
        <taxon>Eukaryota</taxon>
        <taxon>Viridiplantae</taxon>
        <taxon>Streptophyta</taxon>
        <taxon>Embryophyta</taxon>
        <taxon>Tracheophyta</taxon>
        <taxon>Spermatophyta</taxon>
        <taxon>Magnoliopsida</taxon>
        <taxon>eudicotyledons</taxon>
        <taxon>Gunneridae</taxon>
        <taxon>Pentapetalae</taxon>
        <taxon>rosids</taxon>
        <taxon>malvids</taxon>
        <taxon>Brassicales</taxon>
        <taxon>Brassicaceae</taxon>
        <taxon>Brassiceae</taxon>
        <taxon>Brassica</taxon>
    </lineage>
</organism>
<comment type="caution">
    <text evidence="2">The sequence shown here is derived from an EMBL/GenBank/DDBJ whole genome shotgun (WGS) entry which is preliminary data.</text>
</comment>
<dbReference type="Proteomes" id="UP000712281">
    <property type="component" value="Unassembled WGS sequence"/>
</dbReference>
<accession>A0A8S9LIG2</accession>
<evidence type="ECO:0000256" key="1">
    <source>
        <dbReference type="SAM" id="MobiDB-lite"/>
    </source>
</evidence>
<feature type="compositionally biased region" description="Basic and acidic residues" evidence="1">
    <location>
        <begin position="26"/>
        <end position="45"/>
    </location>
</feature>
<feature type="compositionally biased region" description="Basic and acidic residues" evidence="1">
    <location>
        <begin position="143"/>
        <end position="162"/>
    </location>
</feature>
<name>A0A8S9LIG2_BRACR</name>
<dbReference type="AlphaFoldDB" id="A0A8S9LIG2"/>
<feature type="region of interest" description="Disordered" evidence="1">
    <location>
        <begin position="1"/>
        <end position="163"/>
    </location>
</feature>
<feature type="compositionally biased region" description="Basic and acidic residues" evidence="1">
    <location>
        <begin position="63"/>
        <end position="98"/>
    </location>
</feature>
<protein>
    <submittedName>
        <fullName evidence="2">Uncharacterized protein</fullName>
    </submittedName>
</protein>
<sequence>MDDEEVLEDVEVATDEATLEDLVGNGDKRRGSGSEETEERKRAGTERLTGARRARFTSPERASVTRHDEDGYGDKRRGSWSEETEERKRATADDDARLTRARRARFTSPERASATRHAEDEEVLEDVEVATDEATLEDLVGNGDKRRGSGSEETEERKRAGTERLTGARCARFTSPERASVTRHDEFLLCPSACPLALNSPMFLLFNYEAHYLDCLILKFELFSCLLFNHVRAFFNINEEDYSTAEEALKTKKEEPSFELSGKLAEETNSYQGDVSIWAFQIFNW</sequence>
<proteinExistence type="predicted"/>
<feature type="compositionally biased region" description="Acidic residues" evidence="1">
    <location>
        <begin position="1"/>
        <end position="19"/>
    </location>
</feature>
<gene>
    <name evidence="2" type="ORF">F2Q68_00045842</name>
</gene>
<reference evidence="2" key="1">
    <citation type="submission" date="2019-12" db="EMBL/GenBank/DDBJ databases">
        <title>Genome sequencing and annotation of Brassica cretica.</title>
        <authorList>
            <person name="Studholme D.J."/>
            <person name="Sarris P.F."/>
        </authorList>
    </citation>
    <scope>NUCLEOTIDE SEQUENCE</scope>
    <source>
        <strain evidence="2">PFS-001/15</strain>
        <tissue evidence="2">Leaf</tissue>
    </source>
</reference>
<feature type="compositionally biased region" description="Acidic residues" evidence="1">
    <location>
        <begin position="120"/>
        <end position="136"/>
    </location>
</feature>
<dbReference type="EMBL" id="QGKW02000276">
    <property type="protein sequence ID" value="KAF2605879.1"/>
    <property type="molecule type" value="Genomic_DNA"/>
</dbReference>
<evidence type="ECO:0000313" key="2">
    <source>
        <dbReference type="EMBL" id="KAF2605879.1"/>
    </source>
</evidence>